<evidence type="ECO:0000313" key="4">
    <source>
        <dbReference type="Proteomes" id="UP000677668"/>
    </source>
</evidence>
<dbReference type="InterPro" id="IPR045851">
    <property type="entry name" value="AMP-bd_C_sf"/>
</dbReference>
<dbReference type="PROSITE" id="PS00455">
    <property type="entry name" value="AMP_BINDING"/>
    <property type="match status" value="1"/>
</dbReference>
<feature type="domain" description="AMP-dependent synthetase/ligase" evidence="1">
    <location>
        <begin position="16"/>
        <end position="394"/>
    </location>
</feature>
<dbReference type="Pfam" id="PF00501">
    <property type="entry name" value="AMP-binding"/>
    <property type="match status" value="1"/>
</dbReference>
<dbReference type="NCBIfam" id="NF004837">
    <property type="entry name" value="PRK06187.1"/>
    <property type="match status" value="1"/>
</dbReference>
<sequence>MVLPAAATYSIASILDHHAVHRPDRLAVIAGPARLTYAQLAAAANQIANGLRARGIQPGDHVALSCPNVAYFPMAFFGILKAGAVVVPLNVLLKPREIAYHLNDCDAKALLCFEGLPELPMAQMAQAALQEAPMCETFVVMPASPDRPPALSGAITLAELMANQPPTCERPPVSPFDTALMLYTSGTTGQPKGAELTHWQLILNFIHVRDVLLPTVDVRLEAEFKVLSTAPLFHATALIAQFGVVMYAGGTSVLLPRFDPKQTIETMIAERINSWAAVPTMYWALLNYANEHGIDVSPIAETLRIANVGAAPMPVELMRAFGEKFKTLVLEGYGMSETGVLSYNQITRPPKPGTVGQPLMGIEIRVHDENDQPVPTGTVGEIVVRGHCVMKGYYKRPEATAEAMRNGWFHTGDMGFIDEDGYITIVDRKKDLIIRGGYNVYPREIEEVMMTHPAVSLVTVIGVPDERLGEEVKAYVVRKPGATITEDELRDWCKAQMAAYKYPRLIEFRTELPIGPTGKVLKRALREALAHESASA</sequence>
<dbReference type="InterPro" id="IPR020845">
    <property type="entry name" value="AMP-binding_CS"/>
</dbReference>
<dbReference type="InterPro" id="IPR000873">
    <property type="entry name" value="AMP-dep_synth/lig_dom"/>
</dbReference>
<dbReference type="Proteomes" id="UP000677668">
    <property type="component" value="Chromosome 2"/>
</dbReference>
<protein>
    <submittedName>
        <fullName evidence="3">Long-chain fatty acid--CoA ligase</fullName>
    </submittedName>
</protein>
<dbReference type="Pfam" id="PF13193">
    <property type="entry name" value="AMP-binding_C"/>
    <property type="match status" value="1"/>
</dbReference>
<evidence type="ECO:0000259" key="2">
    <source>
        <dbReference type="Pfam" id="PF13193"/>
    </source>
</evidence>
<organism evidence="3 4">
    <name type="scientific">Chloracidobacterium sp. N</name>
    <dbReference type="NCBI Taxonomy" id="2821540"/>
    <lineage>
        <taxon>Bacteria</taxon>
        <taxon>Pseudomonadati</taxon>
        <taxon>Acidobacteriota</taxon>
        <taxon>Terriglobia</taxon>
        <taxon>Terriglobales</taxon>
        <taxon>Acidobacteriaceae</taxon>
        <taxon>Chloracidobacterium</taxon>
        <taxon>Chloracidobacterium aggregatum</taxon>
    </lineage>
</organism>
<dbReference type="SUPFAM" id="SSF56801">
    <property type="entry name" value="Acetyl-CoA synthetase-like"/>
    <property type="match status" value="1"/>
</dbReference>
<gene>
    <name evidence="3" type="ORF">J8C05_14275</name>
</gene>
<evidence type="ECO:0000313" key="3">
    <source>
        <dbReference type="EMBL" id="QUV95185.1"/>
    </source>
</evidence>
<dbReference type="InterPro" id="IPR042099">
    <property type="entry name" value="ANL_N_sf"/>
</dbReference>
<keyword evidence="3" id="KW-0436">Ligase</keyword>
<dbReference type="Gene3D" id="3.40.50.12780">
    <property type="entry name" value="N-terminal domain of ligase-like"/>
    <property type="match status" value="1"/>
</dbReference>
<proteinExistence type="predicted"/>
<dbReference type="RefSeq" id="WP_211423421.1">
    <property type="nucleotide sequence ID" value="NZ_CP072643.1"/>
</dbReference>
<keyword evidence="4" id="KW-1185">Reference proteome</keyword>
<dbReference type="Gene3D" id="3.30.300.30">
    <property type="match status" value="1"/>
</dbReference>
<dbReference type="CDD" id="cd05936">
    <property type="entry name" value="FC-FACS_FadD_like"/>
    <property type="match status" value="1"/>
</dbReference>
<dbReference type="InterPro" id="IPR025110">
    <property type="entry name" value="AMP-bd_C"/>
</dbReference>
<accession>A0ABX8B2G1</accession>
<dbReference type="InterPro" id="IPR050237">
    <property type="entry name" value="ATP-dep_AMP-bd_enzyme"/>
</dbReference>
<reference evidence="3 4" key="1">
    <citation type="submission" date="2021-03" db="EMBL/GenBank/DDBJ databases">
        <title>Genomic and phenotypic characterization of Chloracidobacterium isolates provides evidence for multiple species.</title>
        <authorList>
            <person name="Saini M.K."/>
            <person name="Costas A.M.G."/>
            <person name="Tank M."/>
            <person name="Bryant D.A."/>
        </authorList>
    </citation>
    <scope>NUCLEOTIDE SEQUENCE [LARGE SCALE GENOMIC DNA]</scope>
    <source>
        <strain evidence="3 4">N</strain>
    </source>
</reference>
<dbReference type="EMBL" id="CP072643">
    <property type="protein sequence ID" value="QUV95185.1"/>
    <property type="molecule type" value="Genomic_DNA"/>
</dbReference>
<feature type="domain" description="AMP-binding enzyme C-terminal" evidence="2">
    <location>
        <begin position="444"/>
        <end position="519"/>
    </location>
</feature>
<name>A0ABX8B2G1_9BACT</name>
<evidence type="ECO:0000259" key="1">
    <source>
        <dbReference type="Pfam" id="PF00501"/>
    </source>
</evidence>
<dbReference type="PANTHER" id="PTHR43767">
    <property type="entry name" value="LONG-CHAIN-FATTY-ACID--COA LIGASE"/>
    <property type="match status" value="1"/>
</dbReference>
<dbReference type="PANTHER" id="PTHR43767:SF1">
    <property type="entry name" value="NONRIBOSOMAL PEPTIDE SYNTHASE PES1 (EUROFUNG)-RELATED"/>
    <property type="match status" value="1"/>
</dbReference>
<dbReference type="GO" id="GO:0016874">
    <property type="term" value="F:ligase activity"/>
    <property type="evidence" value="ECO:0007669"/>
    <property type="project" value="UniProtKB-KW"/>
</dbReference>